<evidence type="ECO:0000256" key="5">
    <source>
        <dbReference type="ARBA" id="ARBA00022856"/>
    </source>
</evidence>
<feature type="transmembrane region" description="Helical" evidence="10">
    <location>
        <begin position="180"/>
        <end position="203"/>
    </location>
</feature>
<feature type="transmembrane region" description="Helical" evidence="10">
    <location>
        <begin position="223"/>
        <end position="249"/>
    </location>
</feature>
<feature type="transmembrane region" description="Helical" evidence="10">
    <location>
        <begin position="401"/>
        <end position="428"/>
    </location>
</feature>
<evidence type="ECO:0000256" key="2">
    <source>
        <dbReference type="ARBA" id="ARBA00008807"/>
    </source>
</evidence>
<dbReference type="OrthoDB" id="9986677at2759"/>
<evidence type="ECO:0000256" key="8">
    <source>
        <dbReference type="ARBA" id="ARBA00023136"/>
    </source>
</evidence>
<evidence type="ECO:0000256" key="7">
    <source>
        <dbReference type="ARBA" id="ARBA00022989"/>
    </source>
</evidence>
<keyword evidence="8 10" id="KW-0472">Membrane</keyword>
<evidence type="ECO:0000256" key="9">
    <source>
        <dbReference type="SAM" id="MobiDB-lite"/>
    </source>
</evidence>
<feature type="transmembrane region" description="Helical" evidence="10">
    <location>
        <begin position="720"/>
        <end position="739"/>
    </location>
</feature>
<dbReference type="Proteomes" id="UP000236621">
    <property type="component" value="Unassembled WGS sequence"/>
</dbReference>
<keyword evidence="3" id="KW-0813">Transport</keyword>
<evidence type="ECO:0000313" key="11">
    <source>
        <dbReference type="EMBL" id="PNY23111.1"/>
    </source>
</evidence>
<feature type="transmembrane region" description="Helical" evidence="10">
    <location>
        <begin position="796"/>
        <end position="818"/>
    </location>
</feature>
<gene>
    <name evidence="11" type="ORF">TCAP_06941</name>
</gene>
<keyword evidence="12" id="KW-1185">Reference proteome</keyword>
<dbReference type="GO" id="GO:0035673">
    <property type="term" value="F:oligopeptide transmembrane transporter activity"/>
    <property type="evidence" value="ECO:0007669"/>
    <property type="project" value="InterPro"/>
</dbReference>
<evidence type="ECO:0000256" key="10">
    <source>
        <dbReference type="SAM" id="Phobius"/>
    </source>
</evidence>
<dbReference type="GO" id="GO:0016020">
    <property type="term" value="C:membrane"/>
    <property type="evidence" value="ECO:0007669"/>
    <property type="project" value="UniProtKB-SubCell"/>
</dbReference>
<evidence type="ECO:0000256" key="1">
    <source>
        <dbReference type="ARBA" id="ARBA00004141"/>
    </source>
</evidence>
<dbReference type="InterPro" id="IPR004813">
    <property type="entry name" value="OPT"/>
</dbReference>
<dbReference type="NCBIfam" id="TIGR00728">
    <property type="entry name" value="OPT_sfam"/>
    <property type="match status" value="1"/>
</dbReference>
<dbReference type="InterPro" id="IPR004648">
    <property type="entry name" value="Oligpept_transpt"/>
</dbReference>
<feature type="region of interest" description="Disordered" evidence="9">
    <location>
        <begin position="1"/>
        <end position="24"/>
    </location>
</feature>
<dbReference type="GO" id="GO:0015031">
    <property type="term" value="P:protein transport"/>
    <property type="evidence" value="ECO:0007669"/>
    <property type="project" value="UniProtKB-KW"/>
</dbReference>
<feature type="transmembrane region" description="Helical" evidence="10">
    <location>
        <begin position="482"/>
        <end position="503"/>
    </location>
</feature>
<keyword evidence="7 10" id="KW-1133">Transmembrane helix</keyword>
<comment type="subcellular location">
    <subcellularLocation>
        <location evidence="1">Membrane</location>
        <topology evidence="1">Multi-pass membrane protein</topology>
    </subcellularLocation>
</comment>
<dbReference type="AlphaFoldDB" id="A0A2K3Q6I1"/>
<evidence type="ECO:0000313" key="12">
    <source>
        <dbReference type="Proteomes" id="UP000236621"/>
    </source>
</evidence>
<comment type="similarity">
    <text evidence="2">Belongs to the oligopeptide OPT transporter family.</text>
</comment>
<feature type="transmembrane region" description="Helical" evidence="10">
    <location>
        <begin position="331"/>
        <end position="347"/>
    </location>
</feature>
<accession>A0A2K3Q6I1</accession>
<organism evidence="11 12">
    <name type="scientific">Tolypocladium capitatum</name>
    <dbReference type="NCBI Taxonomy" id="45235"/>
    <lineage>
        <taxon>Eukaryota</taxon>
        <taxon>Fungi</taxon>
        <taxon>Dikarya</taxon>
        <taxon>Ascomycota</taxon>
        <taxon>Pezizomycotina</taxon>
        <taxon>Sordariomycetes</taxon>
        <taxon>Hypocreomycetidae</taxon>
        <taxon>Hypocreales</taxon>
        <taxon>Ophiocordycipitaceae</taxon>
        <taxon>Tolypocladium</taxon>
    </lineage>
</organism>
<keyword evidence="6" id="KW-0653">Protein transport</keyword>
<feature type="transmembrane region" description="Helical" evidence="10">
    <location>
        <begin position="767"/>
        <end position="784"/>
    </location>
</feature>
<keyword evidence="5" id="KW-0571">Peptide transport</keyword>
<feature type="transmembrane region" description="Helical" evidence="10">
    <location>
        <begin position="367"/>
        <end position="389"/>
    </location>
</feature>
<dbReference type="Pfam" id="PF03169">
    <property type="entry name" value="OPT"/>
    <property type="match status" value="1"/>
</dbReference>
<proteinExistence type="inferred from homology"/>
<feature type="transmembrane region" description="Helical" evidence="10">
    <location>
        <begin position="649"/>
        <end position="672"/>
    </location>
</feature>
<evidence type="ECO:0000256" key="4">
    <source>
        <dbReference type="ARBA" id="ARBA00022692"/>
    </source>
</evidence>
<evidence type="ECO:0000256" key="3">
    <source>
        <dbReference type="ARBA" id="ARBA00022448"/>
    </source>
</evidence>
<dbReference type="EMBL" id="NRSZ01001143">
    <property type="protein sequence ID" value="PNY23111.1"/>
    <property type="molecule type" value="Genomic_DNA"/>
</dbReference>
<feature type="transmembrane region" description="Helical" evidence="10">
    <location>
        <begin position="541"/>
        <end position="561"/>
    </location>
</feature>
<protein>
    <submittedName>
        <fullName evidence="11">Sexual differentiation process protein isp4</fullName>
    </submittedName>
</protein>
<sequence length="867" mass="96036">MSPAPETRPGTDSGPPGTPTAEDTFVDKLTDAAIAVVMPHSSPLGRAAVEEKPRADSTSSSGSGLVASLEQLIEEHALDQNFPQDILVRARQILQARQDGLDDDVEAVRALLDGFRGHEELARNSSAYQEVRAVVDTDDDPTLPVGTFRVLLMGTFFAAVGTAMQQFFSMRMPGISISTYVVQLLTMPLGVFLARVLPSRVFALPGGFDFTLNPGPFNQKEHLLIAMMANVSFGGNHTSAYVLSIIQVLKLDRFYGRHVLADSIPWQAVTLLATQFIGYGCAGLTRRFLVYPPAMIWQRPLANIALTKALHKDHRQSAGARAADGWTISRYRFFVLCFGAMFVWFWVPNYLFQGLGLSNWPTWIDPGSVILALVAGSTCGLGLNPLPTLDWNIATYLGDPIVTPLFTIVNFSAGMALMGFVVAPALYFSNVWNGGYLPINSNKVYDNTGGFYQIHRILNADFTIDEAAYRAYSVPWLSTTQILNIVAYFTMYVAVPIHVVLWFRKDIMDGLRSLLCRKTRAEQFRDVHNRLMSAYPECPHWWYLVILAVSFVLACVSVTVWPTGMPIWGILLAVAFTVLLQIPVGMLAAITNVEIPTSILAVCIGGYALEGKVIPNMIFKMFSFMSTSQSLNFVSDLKMAHYAKIPPRWAFAAQVYATALAGFVALGVNHWALRNIDDVCMEGQKERFTCPHTHSFFLSSVLWGAVGPRRLFGPGAPYRAITYSIPLGVVLPIAVYLATKRWPTSWWRNVNSPIFLAGGLGWAPYNWSYMQGTVVLSLFFNYYVRRRYKGWWERYAYVLTSSFTAATGVAGMILFFSLQKWDIHFKWWGNQVAGRGVDQGGWVNGDGTMANCANLALPPGGAFWNGF</sequence>
<feature type="transmembrane region" description="Helical" evidence="10">
    <location>
        <begin position="567"/>
        <end position="590"/>
    </location>
</feature>
<keyword evidence="4 10" id="KW-0812">Transmembrane</keyword>
<dbReference type="NCBIfam" id="TIGR00727">
    <property type="entry name" value="ISP4_OPT"/>
    <property type="match status" value="1"/>
</dbReference>
<dbReference type="PANTHER" id="PTHR22601">
    <property type="entry name" value="ISP4 LIKE PROTEIN"/>
    <property type="match status" value="1"/>
</dbReference>
<feature type="transmembrane region" description="Helical" evidence="10">
    <location>
        <begin position="150"/>
        <end position="168"/>
    </location>
</feature>
<reference evidence="11 12" key="1">
    <citation type="submission" date="2017-08" db="EMBL/GenBank/DDBJ databases">
        <title>Harnessing the power of phylogenomics to disentangle the directionality and signatures of interkingdom host jumping in the parasitic fungal genus Tolypocladium.</title>
        <authorList>
            <person name="Quandt C.A."/>
            <person name="Patterson W."/>
            <person name="Spatafora J.W."/>
        </authorList>
    </citation>
    <scope>NUCLEOTIDE SEQUENCE [LARGE SCALE GENOMIC DNA]</scope>
    <source>
        <strain evidence="11 12">CBS 113982</strain>
    </source>
</reference>
<evidence type="ECO:0000256" key="6">
    <source>
        <dbReference type="ARBA" id="ARBA00022927"/>
    </source>
</evidence>
<name>A0A2K3Q6I1_9HYPO</name>
<comment type="caution">
    <text evidence="11">The sequence shown here is derived from an EMBL/GenBank/DDBJ whole genome shotgun (WGS) entry which is preliminary data.</text>
</comment>